<dbReference type="InterPro" id="IPR006311">
    <property type="entry name" value="TAT_signal"/>
</dbReference>
<dbReference type="CDD" id="cd10923">
    <property type="entry name" value="CE4_COG5298"/>
    <property type="match status" value="1"/>
</dbReference>
<dbReference type="EMBL" id="JBGFTU010000008">
    <property type="protein sequence ID" value="MEZ0164759.1"/>
    <property type="molecule type" value="Genomic_DNA"/>
</dbReference>
<evidence type="ECO:0000313" key="2">
    <source>
        <dbReference type="EMBL" id="MEZ0164759.1"/>
    </source>
</evidence>
<dbReference type="InterPro" id="IPR018763">
    <property type="entry name" value="DUF2334"/>
</dbReference>
<gene>
    <name evidence="2" type="ORF">AB2L27_08275</name>
</gene>
<dbReference type="RefSeq" id="WP_370441007.1">
    <property type="nucleotide sequence ID" value="NZ_JBGFTU010000008.1"/>
</dbReference>
<reference evidence="2 3" key="1">
    <citation type="submission" date="2024-07" db="EMBL/GenBank/DDBJ databases">
        <authorList>
            <person name="Thanompreechachai J."/>
            <person name="Duangmal K."/>
        </authorList>
    </citation>
    <scope>NUCLEOTIDE SEQUENCE [LARGE SCALE GENOMIC DNA]</scope>
    <source>
        <strain evidence="2 3">LSe6-4</strain>
    </source>
</reference>
<evidence type="ECO:0000313" key="3">
    <source>
        <dbReference type="Proteomes" id="UP001565927"/>
    </source>
</evidence>
<protein>
    <submittedName>
        <fullName evidence="2">DUF2334 domain-containing protein</fullName>
    </submittedName>
</protein>
<accession>A0ABV4GZN9</accession>
<dbReference type="Proteomes" id="UP001565927">
    <property type="component" value="Unassembled WGS sequence"/>
</dbReference>
<evidence type="ECO:0000256" key="1">
    <source>
        <dbReference type="SAM" id="MobiDB-lite"/>
    </source>
</evidence>
<feature type="compositionally biased region" description="Low complexity" evidence="1">
    <location>
        <begin position="92"/>
        <end position="101"/>
    </location>
</feature>
<dbReference type="NCBIfam" id="TIGR01409">
    <property type="entry name" value="TAT_signal_seq"/>
    <property type="match status" value="1"/>
</dbReference>
<dbReference type="InterPro" id="IPR019546">
    <property type="entry name" value="TAT_signal_bac_arc"/>
</dbReference>
<sequence>MSHDNPLHRPAWGRRDALRAAGATGLAAALGLTLPPPATAAGPRRRGRGHSLDRAATLPAPPPPRERRPRGGGRADRTPATSQLPAPPAPPRASLRSAEVGAATGTGLSTATTTLVVYDDSGSWGWLGELYAQQTANLVSHFGGWTAIPARTYTAGTLSSYSALVYIGSTYDEDLPAAFLTDVLATTKPVIWVYDNIWRLTAADPGFTARTGWTWNQFDTSAVAAVTYKGKTLRRDTVNQSGIMDVTVVDPTRATVLATANRPDGSTFPWAVRAGNFTYLGEVPFAYVDHGDRYLAFADLLFDALAPATPTRHRALVRIEDVGPDADPAELRAVVDYLSSQRVPFSVAVYTRYVDPQGVFSGGAPQDYTMTQRPAVVSALKYARSKGGTLLMHGWTHQFGTTPNPYDGVSANDFEFFLAHVDATDRVVYDGPVPPDSTAWCTARLDAARMQFSAAGLGTPTIFEFPHYAGSPTDYRAVAARFSTRYERGLYFGGLLTGGVDTTRLNGQYFPYPVRDLYGTKVVPECVGNVEPEPFNTHPARLPADLVATAEANLVVRDGFASFFYHPYLGTGHLREVVTGIKALGYTFVAAGSV</sequence>
<feature type="region of interest" description="Disordered" evidence="1">
    <location>
        <begin position="29"/>
        <end position="101"/>
    </location>
</feature>
<name>A0ABV4GZN9_9ACTN</name>
<keyword evidence="3" id="KW-1185">Reference proteome</keyword>
<dbReference type="Pfam" id="PF10096">
    <property type="entry name" value="DUF2334"/>
    <property type="match status" value="1"/>
</dbReference>
<dbReference type="PROSITE" id="PS51318">
    <property type="entry name" value="TAT"/>
    <property type="match status" value="1"/>
</dbReference>
<proteinExistence type="predicted"/>
<organism evidence="2 3">
    <name type="scientific">Kineococcus halophytocola</name>
    <dbReference type="NCBI Taxonomy" id="3234027"/>
    <lineage>
        <taxon>Bacteria</taxon>
        <taxon>Bacillati</taxon>
        <taxon>Actinomycetota</taxon>
        <taxon>Actinomycetes</taxon>
        <taxon>Kineosporiales</taxon>
        <taxon>Kineosporiaceae</taxon>
        <taxon>Kineococcus</taxon>
    </lineage>
</organism>
<comment type="caution">
    <text evidence="2">The sequence shown here is derived from an EMBL/GenBank/DDBJ whole genome shotgun (WGS) entry which is preliminary data.</text>
</comment>